<evidence type="ECO:0000313" key="6">
    <source>
        <dbReference type="EMBL" id="EON75999.1"/>
    </source>
</evidence>
<evidence type="ECO:0000313" key="7">
    <source>
        <dbReference type="Proteomes" id="UP000013909"/>
    </source>
</evidence>
<dbReference type="OrthoDB" id="665023at2"/>
<feature type="transmembrane region" description="Helical" evidence="5">
    <location>
        <begin position="79"/>
        <end position="112"/>
    </location>
</feature>
<proteinExistence type="predicted"/>
<evidence type="ECO:0000256" key="5">
    <source>
        <dbReference type="SAM" id="Phobius"/>
    </source>
</evidence>
<comment type="subcellular location">
    <subcellularLocation>
        <location evidence="1">Membrane</location>
        <topology evidence="1">Multi-pass membrane protein</topology>
    </subcellularLocation>
</comment>
<keyword evidence="3 5" id="KW-1133">Transmembrane helix</keyword>
<dbReference type="GO" id="GO:0016765">
    <property type="term" value="F:transferase activity, transferring alkyl or aryl (other than methyl) groups"/>
    <property type="evidence" value="ECO:0007669"/>
    <property type="project" value="InterPro"/>
</dbReference>
<accession>R7ZPP5</accession>
<feature type="transmembrane region" description="Helical" evidence="5">
    <location>
        <begin position="159"/>
        <end position="180"/>
    </location>
</feature>
<keyword evidence="2 5" id="KW-0812">Transmembrane</keyword>
<evidence type="ECO:0008006" key="8">
    <source>
        <dbReference type="Google" id="ProtNLM"/>
    </source>
</evidence>
<evidence type="ECO:0000256" key="1">
    <source>
        <dbReference type="ARBA" id="ARBA00004141"/>
    </source>
</evidence>
<protein>
    <recommendedName>
        <fullName evidence="8">Prenyltransferase</fullName>
    </recommendedName>
</protein>
<organism evidence="6 7">
    <name type="scientific">Lunatimonas lonarensis</name>
    <dbReference type="NCBI Taxonomy" id="1232681"/>
    <lineage>
        <taxon>Bacteria</taxon>
        <taxon>Pseudomonadati</taxon>
        <taxon>Bacteroidota</taxon>
        <taxon>Cytophagia</taxon>
        <taxon>Cytophagales</taxon>
        <taxon>Cyclobacteriaceae</taxon>
    </lineage>
</organism>
<dbReference type="AlphaFoldDB" id="R7ZPP5"/>
<evidence type="ECO:0000256" key="2">
    <source>
        <dbReference type="ARBA" id="ARBA00022692"/>
    </source>
</evidence>
<dbReference type="STRING" id="1232681.ADIS_3587"/>
<dbReference type="InterPro" id="IPR000537">
    <property type="entry name" value="UbiA_prenyltransferase"/>
</dbReference>
<gene>
    <name evidence="6" type="ORF">ADIS_3587</name>
</gene>
<dbReference type="PATRIC" id="fig|1288963.3.peg.3578"/>
<sequence length="291" mass="32588">MKTLTYSILHLRFHFSVFLLPVFLFALAGIQHPFHTDTVVLFVILHLLVYPSSNAYNSLQDRDTGSIGGLKNPPPTPRVLGLVTLAFDGLALLWATFALGWEVAGMLAAYILASRAYSYRSVRLKRFPVIGFLLVAFLQGGLVYLVTTVTALDISLTQLSGRVLFGTLCAMLMIGAGYPLTQIYQHDQDRADGVETLSMKLGVRGTLLFSLTLFGLFTGLMLFFWWDSPPAPFLFLVFTAPTALYFLYWTSRVWVNEAQANYDNTMRMNLISTVSLNAFFITLLLIMPWNL</sequence>
<feature type="transmembrane region" description="Helical" evidence="5">
    <location>
        <begin position="231"/>
        <end position="249"/>
    </location>
</feature>
<keyword evidence="4 5" id="KW-0472">Membrane</keyword>
<dbReference type="Gene3D" id="1.20.120.1780">
    <property type="entry name" value="UbiA prenyltransferase"/>
    <property type="match status" value="1"/>
</dbReference>
<evidence type="ECO:0000256" key="3">
    <source>
        <dbReference type="ARBA" id="ARBA00022989"/>
    </source>
</evidence>
<keyword evidence="7" id="KW-1185">Reference proteome</keyword>
<feature type="transmembrane region" description="Helical" evidence="5">
    <location>
        <begin position="124"/>
        <end position="147"/>
    </location>
</feature>
<dbReference type="GO" id="GO:0016020">
    <property type="term" value="C:membrane"/>
    <property type="evidence" value="ECO:0007669"/>
    <property type="project" value="UniProtKB-SubCell"/>
</dbReference>
<dbReference type="EMBL" id="AQHR01000091">
    <property type="protein sequence ID" value="EON75999.1"/>
    <property type="molecule type" value="Genomic_DNA"/>
</dbReference>
<feature type="transmembrane region" description="Helical" evidence="5">
    <location>
        <begin position="270"/>
        <end position="289"/>
    </location>
</feature>
<feature type="transmembrane region" description="Helical" evidence="5">
    <location>
        <begin position="201"/>
        <end position="225"/>
    </location>
</feature>
<dbReference type="Pfam" id="PF01040">
    <property type="entry name" value="UbiA"/>
    <property type="match status" value="1"/>
</dbReference>
<dbReference type="RefSeq" id="WP_010855719.1">
    <property type="nucleotide sequence ID" value="NZ_AQHR01000091.1"/>
</dbReference>
<comment type="caution">
    <text evidence="6">The sequence shown here is derived from an EMBL/GenBank/DDBJ whole genome shotgun (WGS) entry which is preliminary data.</text>
</comment>
<dbReference type="Proteomes" id="UP000013909">
    <property type="component" value="Unassembled WGS sequence"/>
</dbReference>
<name>R7ZPP5_9BACT</name>
<evidence type="ECO:0000256" key="4">
    <source>
        <dbReference type="ARBA" id="ARBA00023136"/>
    </source>
</evidence>
<feature type="transmembrane region" description="Helical" evidence="5">
    <location>
        <begin position="6"/>
        <end position="27"/>
    </location>
</feature>
<reference evidence="6 7" key="1">
    <citation type="submission" date="2013-02" db="EMBL/GenBank/DDBJ databases">
        <title>A novel strain isolated from Lonar lake, Maharashtra, India.</title>
        <authorList>
            <person name="Singh A."/>
        </authorList>
    </citation>
    <scope>NUCLEOTIDE SEQUENCE [LARGE SCALE GENOMIC DNA]</scope>
    <source>
        <strain evidence="6 7">AK24</strain>
    </source>
</reference>